<feature type="compositionally biased region" description="Low complexity" evidence="1">
    <location>
        <begin position="28"/>
        <end position="38"/>
    </location>
</feature>
<evidence type="ECO:0000313" key="2">
    <source>
        <dbReference type="EMBL" id="KAF9579067.1"/>
    </source>
</evidence>
<proteinExistence type="predicted"/>
<accession>A0A9P6FP70</accession>
<name>A0A9P6FP70_9FUNG</name>
<sequence length="433" mass="46158">MNDRNVRPELNASRTSSPSLSTATTITPSLSSARPSSPRHLDIQARLNVERNHRTIPHASPSQYPTIPRFSPAVPGRVSGNYTQSNAFSSGSSNSGPIRHPGTSSASSSPPGTPPSGLRSYYLNAAYQRSHHPIFPISSAPCSSTALQRPNFSVLIPPSQNNNNCSHPAQSSQGQNTSRVQIPRPTIARRSYSADLLSTEKLEITVTTPGGTSSTENHVRTLERALSRLVESNEANEDDNNNDNNNNGENEGGEEDGPIMMKGSKVSTAASTLVSTPANSSPPGTPPHRKGVTKFPKVIVGRLSPSERTAEASGSVPSQGADLTPIEMEIEPAFKGKVNKGNIQNRLSKIFHLERTPITLPQPPLSQTLSQSASHSQAQPLGHNLPVSAAVSVQQQITLASDLARQPSKSGVLSNLLKLQGNARHSKVRPIVR</sequence>
<comment type="caution">
    <text evidence="2">The sequence shown here is derived from an EMBL/GenBank/DDBJ whole genome shotgun (WGS) entry which is preliminary data.</text>
</comment>
<dbReference type="OrthoDB" id="2449384at2759"/>
<evidence type="ECO:0000313" key="3">
    <source>
        <dbReference type="Proteomes" id="UP000780801"/>
    </source>
</evidence>
<dbReference type="AlphaFoldDB" id="A0A9P6FP70"/>
<feature type="region of interest" description="Disordered" evidence="1">
    <location>
        <begin position="231"/>
        <end position="292"/>
    </location>
</feature>
<evidence type="ECO:0000256" key="1">
    <source>
        <dbReference type="SAM" id="MobiDB-lite"/>
    </source>
</evidence>
<protein>
    <submittedName>
        <fullName evidence="2">Uncharacterized protein</fullName>
    </submittedName>
</protein>
<feature type="compositionally biased region" description="Basic and acidic residues" evidence="1">
    <location>
        <begin position="39"/>
        <end position="53"/>
    </location>
</feature>
<dbReference type="EMBL" id="JAABOA010003080">
    <property type="protein sequence ID" value="KAF9579067.1"/>
    <property type="molecule type" value="Genomic_DNA"/>
</dbReference>
<feature type="compositionally biased region" description="Low complexity" evidence="1">
    <location>
        <begin position="85"/>
        <end position="110"/>
    </location>
</feature>
<organism evidence="2 3">
    <name type="scientific">Lunasporangiospora selenospora</name>
    <dbReference type="NCBI Taxonomy" id="979761"/>
    <lineage>
        <taxon>Eukaryota</taxon>
        <taxon>Fungi</taxon>
        <taxon>Fungi incertae sedis</taxon>
        <taxon>Mucoromycota</taxon>
        <taxon>Mortierellomycotina</taxon>
        <taxon>Mortierellomycetes</taxon>
        <taxon>Mortierellales</taxon>
        <taxon>Mortierellaceae</taxon>
        <taxon>Lunasporangiospora</taxon>
    </lineage>
</organism>
<dbReference type="Proteomes" id="UP000780801">
    <property type="component" value="Unassembled WGS sequence"/>
</dbReference>
<feature type="compositionally biased region" description="Polar residues" evidence="1">
    <location>
        <begin position="158"/>
        <end position="179"/>
    </location>
</feature>
<feature type="compositionally biased region" description="Polar residues" evidence="1">
    <location>
        <begin position="12"/>
        <end position="27"/>
    </location>
</feature>
<feature type="region of interest" description="Disordered" evidence="1">
    <location>
        <begin position="1"/>
        <end position="119"/>
    </location>
</feature>
<gene>
    <name evidence="2" type="ORF">BGW38_004839</name>
</gene>
<reference evidence="2" key="1">
    <citation type="journal article" date="2020" name="Fungal Divers.">
        <title>Resolving the Mortierellaceae phylogeny through synthesis of multi-gene phylogenetics and phylogenomics.</title>
        <authorList>
            <person name="Vandepol N."/>
            <person name="Liber J."/>
            <person name="Desiro A."/>
            <person name="Na H."/>
            <person name="Kennedy M."/>
            <person name="Barry K."/>
            <person name="Grigoriev I.V."/>
            <person name="Miller A.N."/>
            <person name="O'Donnell K."/>
            <person name="Stajich J.E."/>
            <person name="Bonito G."/>
        </authorList>
    </citation>
    <scope>NUCLEOTIDE SEQUENCE</scope>
    <source>
        <strain evidence="2">KOD1015</strain>
    </source>
</reference>
<feature type="compositionally biased region" description="Polar residues" evidence="1">
    <location>
        <begin position="265"/>
        <end position="282"/>
    </location>
</feature>
<feature type="region of interest" description="Disordered" evidence="1">
    <location>
        <begin position="157"/>
        <end position="179"/>
    </location>
</feature>
<keyword evidence="3" id="KW-1185">Reference proteome</keyword>